<dbReference type="PIRSF" id="PIRSF006386">
    <property type="entry name" value="HCCAis_GSTk"/>
    <property type="match status" value="1"/>
</dbReference>
<evidence type="ECO:0000259" key="4">
    <source>
        <dbReference type="Pfam" id="PF01323"/>
    </source>
</evidence>
<organism evidence="5 6">
    <name type="scientific">Streptomyces inusitatus</name>
    <dbReference type="NCBI Taxonomy" id="68221"/>
    <lineage>
        <taxon>Bacteria</taxon>
        <taxon>Bacillati</taxon>
        <taxon>Actinomycetota</taxon>
        <taxon>Actinomycetes</taxon>
        <taxon>Kitasatosporales</taxon>
        <taxon>Streptomycetaceae</taxon>
        <taxon>Streptomyces</taxon>
    </lineage>
</organism>
<dbReference type="GO" id="GO:0018845">
    <property type="term" value="F:2-hydroxychromene-2-carboxylate isomerase activity"/>
    <property type="evidence" value="ECO:0007669"/>
    <property type="project" value="UniProtKB-UniRule"/>
</dbReference>
<feature type="compositionally biased region" description="Basic and acidic residues" evidence="3">
    <location>
        <begin position="232"/>
        <end position="242"/>
    </location>
</feature>
<feature type="region of interest" description="Disordered" evidence="3">
    <location>
        <begin position="220"/>
        <end position="253"/>
    </location>
</feature>
<dbReference type="SUPFAM" id="SSF52833">
    <property type="entry name" value="Thioredoxin-like"/>
    <property type="match status" value="1"/>
</dbReference>
<dbReference type="EC" id="5.99.1.4" evidence="1"/>
<keyword evidence="1 5" id="KW-0413">Isomerase</keyword>
<feature type="compositionally biased region" description="Gly residues" evidence="3">
    <location>
        <begin position="244"/>
        <end position="253"/>
    </location>
</feature>
<dbReference type="GO" id="GO:0006749">
    <property type="term" value="P:glutathione metabolic process"/>
    <property type="evidence" value="ECO:0007669"/>
    <property type="project" value="TreeGrafter"/>
</dbReference>
<reference evidence="5" key="1">
    <citation type="journal article" date="2014" name="Int. J. Syst. Evol. Microbiol.">
        <title>Complete genome sequence of Corynebacterium casei LMG S-19264T (=DSM 44701T), isolated from a smear-ripened cheese.</title>
        <authorList>
            <consortium name="US DOE Joint Genome Institute (JGI-PGF)"/>
            <person name="Walter F."/>
            <person name="Albersmeier A."/>
            <person name="Kalinowski J."/>
            <person name="Ruckert C."/>
        </authorList>
    </citation>
    <scope>NUCLEOTIDE SEQUENCE</scope>
    <source>
        <strain evidence="5">JCM 4988</strain>
    </source>
</reference>
<feature type="active site" description="Nucleophile" evidence="2">
    <location>
        <position position="29"/>
    </location>
</feature>
<proteinExistence type="inferred from homology"/>
<dbReference type="GO" id="GO:0004364">
    <property type="term" value="F:glutathione transferase activity"/>
    <property type="evidence" value="ECO:0007669"/>
    <property type="project" value="TreeGrafter"/>
</dbReference>
<reference evidence="5" key="2">
    <citation type="submission" date="2020-09" db="EMBL/GenBank/DDBJ databases">
        <authorList>
            <person name="Sun Q."/>
            <person name="Ohkuma M."/>
        </authorList>
    </citation>
    <scope>NUCLEOTIDE SEQUENCE</scope>
    <source>
        <strain evidence="5">JCM 4988</strain>
    </source>
</reference>
<dbReference type="PANTHER" id="PTHR42943">
    <property type="entry name" value="GLUTATHIONE S-TRANSFERASE KAPPA"/>
    <property type="match status" value="1"/>
</dbReference>
<evidence type="ECO:0000256" key="2">
    <source>
        <dbReference type="PIRSR" id="PIRSR006386-1"/>
    </source>
</evidence>
<comment type="caution">
    <text evidence="5">The sequence shown here is derived from an EMBL/GenBank/DDBJ whole genome shotgun (WGS) entry which is preliminary data.</text>
</comment>
<evidence type="ECO:0000256" key="1">
    <source>
        <dbReference type="PIRNR" id="PIRNR006386"/>
    </source>
</evidence>
<dbReference type="Proteomes" id="UP000630936">
    <property type="component" value="Unassembled WGS sequence"/>
</dbReference>
<feature type="domain" description="DSBA-like thioredoxin" evidence="4">
    <location>
        <begin position="23"/>
        <end position="216"/>
    </location>
</feature>
<accession>A0A918UVI9</accession>
<dbReference type="GO" id="GO:0004602">
    <property type="term" value="F:glutathione peroxidase activity"/>
    <property type="evidence" value="ECO:0007669"/>
    <property type="project" value="TreeGrafter"/>
</dbReference>
<dbReference type="InterPro" id="IPR051924">
    <property type="entry name" value="GST_Kappa/NadH"/>
</dbReference>
<sequence>MSDTADTVGTTRRSGARRPPPRFYFSLRSPYSWIAYRDLTADHPDLAAAVEWRPFWEPDESSAGALAEAGGGFPYVAMSREKHLYILQDVRRLTRARKLEMSWPLDREPVWEVPHLAWFVAADAGLGREYVELAYRARWQEGRDICDPAVVGELGSALGLPADRMAGAALDAGLRARGVSALLDVHRDGVFGVPFFVHRYDKFWGADRLTEFAEAVGNSAERRPAAGQGADGAKEFESRVKGSADGGHAGGCG</sequence>
<dbReference type="InterPro" id="IPR001853">
    <property type="entry name" value="DSBA-like_thioredoxin_dom"/>
</dbReference>
<comment type="similarity">
    <text evidence="1">Belongs to the GST superfamily. NadH family.</text>
</comment>
<name>A0A918UVI9_9ACTN</name>
<evidence type="ECO:0000313" key="6">
    <source>
        <dbReference type="Proteomes" id="UP000630936"/>
    </source>
</evidence>
<dbReference type="Gene3D" id="3.40.30.10">
    <property type="entry name" value="Glutaredoxin"/>
    <property type="match status" value="1"/>
</dbReference>
<dbReference type="InterPro" id="IPR036249">
    <property type="entry name" value="Thioredoxin-like_sf"/>
</dbReference>
<keyword evidence="6" id="KW-1185">Reference proteome</keyword>
<protein>
    <recommendedName>
        <fullName evidence="1">2-hydroxychromene-2-carboxylate isomerase</fullName>
        <ecNumber evidence="1">5.99.1.4</ecNumber>
    </recommendedName>
</protein>
<dbReference type="InterPro" id="IPR014440">
    <property type="entry name" value="HCCAis_GSTk"/>
</dbReference>
<dbReference type="PANTHER" id="PTHR42943:SF2">
    <property type="entry name" value="GLUTATHIONE S-TRANSFERASE KAPPA 1"/>
    <property type="match status" value="1"/>
</dbReference>
<evidence type="ECO:0000313" key="5">
    <source>
        <dbReference type="EMBL" id="GGZ35866.1"/>
    </source>
</evidence>
<gene>
    <name evidence="5" type="ORF">GCM10010387_32590</name>
</gene>
<dbReference type="AlphaFoldDB" id="A0A918UVI9"/>
<dbReference type="Pfam" id="PF01323">
    <property type="entry name" value="DSBA"/>
    <property type="match status" value="1"/>
</dbReference>
<comment type="catalytic activity">
    <reaction evidence="1">
        <text>2-hydroxychromene-2-carboxylate = (3E)-4-(2-hydroxyphenyl)-2-oxobut-3-enoate</text>
        <dbReference type="Rhea" id="RHEA:27401"/>
        <dbReference type="ChEBI" id="CHEBI:59350"/>
        <dbReference type="ChEBI" id="CHEBI:59353"/>
        <dbReference type="EC" id="5.99.1.4"/>
    </reaction>
</comment>
<dbReference type="EMBL" id="BMWG01000008">
    <property type="protein sequence ID" value="GGZ35866.1"/>
    <property type="molecule type" value="Genomic_DNA"/>
</dbReference>
<dbReference type="RefSeq" id="WP_190123806.1">
    <property type="nucleotide sequence ID" value="NZ_BMWG01000008.1"/>
</dbReference>
<evidence type="ECO:0000256" key="3">
    <source>
        <dbReference type="SAM" id="MobiDB-lite"/>
    </source>
</evidence>